<evidence type="ECO:0000313" key="2">
    <source>
        <dbReference type="EMBL" id="KAF5923087.1"/>
    </source>
</evidence>
<dbReference type="Proteomes" id="UP000551758">
    <property type="component" value="Unassembled WGS sequence"/>
</dbReference>
<dbReference type="EMBL" id="JACDTQ010001372">
    <property type="protein sequence ID" value="KAF5923087.1"/>
    <property type="molecule type" value="Genomic_DNA"/>
</dbReference>
<dbReference type="PANTHER" id="PTHR39654">
    <property type="entry name" value="LEUCINE-RICH REPEAT-CONTAINING PROTEIN 75A-LIKE ISOFORM X1"/>
    <property type="match status" value="1"/>
</dbReference>
<accession>A0A7J7F552</accession>
<evidence type="ECO:0000256" key="1">
    <source>
        <dbReference type="SAM" id="MobiDB-lite"/>
    </source>
</evidence>
<evidence type="ECO:0008006" key="4">
    <source>
        <dbReference type="Google" id="ProtNLM"/>
    </source>
</evidence>
<keyword evidence="3" id="KW-1185">Reference proteome</keyword>
<name>A0A7J7F552_DICBM</name>
<feature type="compositionally biased region" description="Low complexity" evidence="1">
    <location>
        <begin position="11"/>
        <end position="21"/>
    </location>
</feature>
<sequence>MGSRLGRRAGPEAGSEAGAARCGPAPYERRVRWLREIQATLRERRPERARQLLRLLRQAREGLVSGYNLTMTPRQPRATAHITHPPNRQLTMPTEYTHLASVQHNQPHPHLDGWGLWSHTHQLAHRCLWGDSNKPQGGKWTEGNGCEGLWLAGTGPGEGRPWLLAHSVLLTTQDLGLEGTLLTNILYRNVAFLNLVDPISHDLLVNLARDLQCPKTNYELWKSSDKICRQLIYHLTPHSKQQRRSSLPRRKIQSCLKSSLQKTLPAGETVNLSGIPLSAQDVQHIMRYLGSQGTGLAVLDLSFTELSDELLGLLLPSLWALPHLTQLLINGNRLTRATAHELTKAVKDTTKFPALAWVDLSNNVDVASLPQPLLVGLRRRLSQCTSLPTIYEGLDLEPEERKPEDGGAVATTAASTWGSAAAGPGPEPQACCTR</sequence>
<organism evidence="2 3">
    <name type="scientific">Diceros bicornis minor</name>
    <name type="common">South-central black rhinoceros</name>
    <dbReference type="NCBI Taxonomy" id="77932"/>
    <lineage>
        <taxon>Eukaryota</taxon>
        <taxon>Metazoa</taxon>
        <taxon>Chordata</taxon>
        <taxon>Craniata</taxon>
        <taxon>Vertebrata</taxon>
        <taxon>Euteleostomi</taxon>
        <taxon>Mammalia</taxon>
        <taxon>Eutheria</taxon>
        <taxon>Laurasiatheria</taxon>
        <taxon>Perissodactyla</taxon>
        <taxon>Rhinocerotidae</taxon>
        <taxon>Diceros</taxon>
    </lineage>
</organism>
<dbReference type="PANTHER" id="PTHR39654:SF5">
    <property type="entry name" value="LEUCINE-RICH REPEAT-CONTAINING PROTEIN 75B"/>
    <property type="match status" value="1"/>
</dbReference>
<dbReference type="SUPFAM" id="SSF52047">
    <property type="entry name" value="RNI-like"/>
    <property type="match status" value="1"/>
</dbReference>
<gene>
    <name evidence="2" type="ORF">HPG69_016554</name>
</gene>
<dbReference type="InterPro" id="IPR032675">
    <property type="entry name" value="LRR_dom_sf"/>
</dbReference>
<dbReference type="AlphaFoldDB" id="A0A7J7F552"/>
<evidence type="ECO:0000313" key="3">
    <source>
        <dbReference type="Proteomes" id="UP000551758"/>
    </source>
</evidence>
<dbReference type="Gene3D" id="3.80.10.10">
    <property type="entry name" value="Ribonuclease Inhibitor"/>
    <property type="match status" value="1"/>
</dbReference>
<protein>
    <recommendedName>
        <fullName evidence="4">Leucine-rich repeat-containing protein 75B</fullName>
    </recommendedName>
</protein>
<proteinExistence type="predicted"/>
<comment type="caution">
    <text evidence="2">The sequence shown here is derived from an EMBL/GenBank/DDBJ whole genome shotgun (WGS) entry which is preliminary data.</text>
</comment>
<feature type="region of interest" description="Disordered" evidence="1">
    <location>
        <begin position="1"/>
        <end position="22"/>
    </location>
</feature>
<reference evidence="2 3" key="1">
    <citation type="journal article" date="2020" name="Mol. Biol. Evol.">
        <title>Interspecific Gene Flow and the Evolution of Specialization in Black and White Rhinoceros.</title>
        <authorList>
            <person name="Moodley Y."/>
            <person name="Westbury M.V."/>
            <person name="Russo I.M."/>
            <person name="Gopalakrishnan S."/>
            <person name="Rakotoarivelo A."/>
            <person name="Olsen R.A."/>
            <person name="Prost S."/>
            <person name="Tunstall T."/>
            <person name="Ryder O.A."/>
            <person name="Dalen L."/>
            <person name="Bruford M.W."/>
        </authorList>
    </citation>
    <scope>NUCLEOTIDE SEQUENCE [LARGE SCALE GENOMIC DNA]</scope>
    <source>
        <strain evidence="2">SBR-YM</strain>
        <tissue evidence="2">Skin</tissue>
    </source>
</reference>
<feature type="compositionally biased region" description="Low complexity" evidence="1">
    <location>
        <begin position="406"/>
        <end position="424"/>
    </location>
</feature>
<feature type="region of interest" description="Disordered" evidence="1">
    <location>
        <begin position="395"/>
        <end position="434"/>
    </location>
</feature>